<proteinExistence type="predicted"/>
<organism evidence="2 3">
    <name type="scientific">Hymenobacter luteus</name>
    <dbReference type="NCBI Taxonomy" id="1411122"/>
    <lineage>
        <taxon>Bacteria</taxon>
        <taxon>Pseudomonadati</taxon>
        <taxon>Bacteroidota</taxon>
        <taxon>Cytophagia</taxon>
        <taxon>Cytophagales</taxon>
        <taxon>Hymenobacteraceae</taxon>
        <taxon>Hymenobacter</taxon>
    </lineage>
</organism>
<dbReference type="AlphaFoldDB" id="A0A7W9WDP1"/>
<comment type="caution">
    <text evidence="2">The sequence shown here is derived from an EMBL/GenBank/DDBJ whole genome shotgun (WGS) entry which is preliminary data.</text>
</comment>
<accession>A0A7W9WDP1</accession>
<keyword evidence="1" id="KW-1133">Transmembrane helix</keyword>
<evidence type="ECO:0000313" key="2">
    <source>
        <dbReference type="EMBL" id="MBB6060755.1"/>
    </source>
</evidence>
<evidence type="ECO:0000313" key="3">
    <source>
        <dbReference type="Proteomes" id="UP000532746"/>
    </source>
</evidence>
<keyword evidence="1" id="KW-0472">Membrane</keyword>
<protein>
    <recommendedName>
        <fullName evidence="4">DUF748 domain-containing protein</fullName>
    </recommendedName>
</protein>
<dbReference type="RefSeq" id="WP_183404824.1">
    <property type="nucleotide sequence ID" value="NZ_JACHGG010000006.1"/>
</dbReference>
<keyword evidence="3" id="KW-1185">Reference proteome</keyword>
<evidence type="ECO:0008006" key="4">
    <source>
        <dbReference type="Google" id="ProtNLM"/>
    </source>
</evidence>
<name>A0A7W9WDP1_9BACT</name>
<dbReference type="Proteomes" id="UP000532746">
    <property type="component" value="Unassembled WGS sequence"/>
</dbReference>
<feature type="transmembrane region" description="Helical" evidence="1">
    <location>
        <begin position="18"/>
        <end position="38"/>
    </location>
</feature>
<gene>
    <name evidence="2" type="ORF">HNQ93_003630</name>
</gene>
<sequence>MSAPAAPPAPSRRHWGRWLLLLVLGLALVVGVGLTFFLDPWLRRTLERQVTERSRGRYQLRVARLHTSLWRDNAELSGIRLRTVATSPDSARLPPVRFALAQLRVSGIGLLALVRRREVPIDSIALDSLSLHLAAWPRGGSKRPLHEQLPVPGIRVGALAMRHARVAYGPEQQPAVQLGEATVVAQDIWLSAAGAADSARTGYAAAVAAQLRGAALRVPGHELKLVRAAFSSRRQRLQLDSVLVHPHQAISNTRTPAVRLSLALPRLVLAGLDAAGLSRNRFRADTLRLQAPHLALTLPAQSPPTLVQMLQPYLRECRLNRLEVSEGQVRVAGLELAPAIADVQLSATKIQVLPRRALATDVLYARAWQVSTGRATGTLDAPYYHVSWQQLRANSQTKLLQVAGALVVPTRSVEALARGKGHQAAYVTVRLPEIRFSGLDFAAAANRQQLRATLLRVRTPRVSTRSDGRFPINPSYSVATPEGLGRLPFGLAIERLRVEGATINMSYRSPRDPQPGIMSIDRLGVELRNLSNDPRRMSAATPLTGEATGWVQNRCRARLALRANLLDAQGRHTLTGEFGPTPLTILNAMLVPTRGLALRSGQVQRIRFQLQLDRTAARGTLWGEYSDLKLQLLNQQEKPGLLHRLGTSVVNGIFLRDHNPRRPGQPVQPGRVLSAREPRFSVFSLWRQGLVSGMLNSAGVPTGLAKKLSEAK</sequence>
<evidence type="ECO:0000256" key="1">
    <source>
        <dbReference type="SAM" id="Phobius"/>
    </source>
</evidence>
<dbReference type="EMBL" id="JACHGG010000006">
    <property type="protein sequence ID" value="MBB6060755.1"/>
    <property type="molecule type" value="Genomic_DNA"/>
</dbReference>
<keyword evidence="1" id="KW-0812">Transmembrane</keyword>
<reference evidence="2 3" key="1">
    <citation type="submission" date="2020-08" db="EMBL/GenBank/DDBJ databases">
        <title>Genomic Encyclopedia of Type Strains, Phase IV (KMG-IV): sequencing the most valuable type-strain genomes for metagenomic binning, comparative biology and taxonomic classification.</title>
        <authorList>
            <person name="Goeker M."/>
        </authorList>
    </citation>
    <scope>NUCLEOTIDE SEQUENCE [LARGE SCALE GENOMIC DNA]</scope>
    <source>
        <strain evidence="2 3">DSM 26718</strain>
    </source>
</reference>